<protein>
    <submittedName>
        <fullName evidence="1">Uncharacterized protein</fullName>
    </submittedName>
</protein>
<feature type="non-terminal residue" evidence="1">
    <location>
        <position position="54"/>
    </location>
</feature>
<feature type="non-terminal residue" evidence="1">
    <location>
        <position position="1"/>
    </location>
</feature>
<gene>
    <name evidence="1" type="ORF">METZ01_LOCUS213926</name>
</gene>
<accession>A0A382FEK5</accession>
<name>A0A382FEK5_9ZZZZ</name>
<proteinExistence type="predicted"/>
<dbReference type="AlphaFoldDB" id="A0A382FEK5"/>
<organism evidence="1">
    <name type="scientific">marine metagenome</name>
    <dbReference type="NCBI Taxonomy" id="408172"/>
    <lineage>
        <taxon>unclassified sequences</taxon>
        <taxon>metagenomes</taxon>
        <taxon>ecological metagenomes</taxon>
    </lineage>
</organism>
<evidence type="ECO:0000313" key="1">
    <source>
        <dbReference type="EMBL" id="SVB61072.1"/>
    </source>
</evidence>
<reference evidence="1" key="1">
    <citation type="submission" date="2018-05" db="EMBL/GenBank/DDBJ databases">
        <authorList>
            <person name="Lanie J.A."/>
            <person name="Ng W.-L."/>
            <person name="Kazmierczak K.M."/>
            <person name="Andrzejewski T.M."/>
            <person name="Davidsen T.M."/>
            <person name="Wayne K.J."/>
            <person name="Tettelin H."/>
            <person name="Glass J.I."/>
            <person name="Rusch D."/>
            <person name="Podicherti R."/>
            <person name="Tsui H.-C.T."/>
            <person name="Winkler M.E."/>
        </authorList>
    </citation>
    <scope>NUCLEOTIDE SEQUENCE</scope>
</reference>
<sequence>MTVDWSTAERWLMGSASTDSLANKHINTLCDSIGIRWGGSQGEQHASEYIRSQF</sequence>
<dbReference type="EMBL" id="UINC01049371">
    <property type="protein sequence ID" value="SVB61072.1"/>
    <property type="molecule type" value="Genomic_DNA"/>
</dbReference>